<dbReference type="EMBL" id="BQNB010013651">
    <property type="protein sequence ID" value="GJT18616.1"/>
    <property type="molecule type" value="Genomic_DNA"/>
</dbReference>
<reference evidence="1" key="2">
    <citation type="submission" date="2022-01" db="EMBL/GenBank/DDBJ databases">
        <authorList>
            <person name="Yamashiro T."/>
            <person name="Shiraishi A."/>
            <person name="Satake H."/>
            <person name="Nakayama K."/>
        </authorList>
    </citation>
    <scope>NUCLEOTIDE SEQUENCE</scope>
</reference>
<keyword evidence="1" id="KW-0548">Nucleotidyltransferase</keyword>
<dbReference type="Gene3D" id="3.30.420.10">
    <property type="entry name" value="Ribonuclease H-like superfamily/Ribonuclease H"/>
    <property type="match status" value="1"/>
</dbReference>
<keyword evidence="1" id="KW-0695">RNA-directed DNA polymerase</keyword>
<dbReference type="Proteomes" id="UP001151760">
    <property type="component" value="Unassembled WGS sequence"/>
</dbReference>
<dbReference type="GO" id="GO:0003964">
    <property type="term" value="F:RNA-directed DNA polymerase activity"/>
    <property type="evidence" value="ECO:0007669"/>
    <property type="project" value="UniProtKB-KW"/>
</dbReference>
<dbReference type="SUPFAM" id="SSF53098">
    <property type="entry name" value="Ribonuclease H-like"/>
    <property type="match status" value="1"/>
</dbReference>
<organism evidence="1 2">
    <name type="scientific">Tanacetum coccineum</name>
    <dbReference type="NCBI Taxonomy" id="301880"/>
    <lineage>
        <taxon>Eukaryota</taxon>
        <taxon>Viridiplantae</taxon>
        <taxon>Streptophyta</taxon>
        <taxon>Embryophyta</taxon>
        <taxon>Tracheophyta</taxon>
        <taxon>Spermatophyta</taxon>
        <taxon>Magnoliopsida</taxon>
        <taxon>eudicotyledons</taxon>
        <taxon>Gunneridae</taxon>
        <taxon>Pentapetalae</taxon>
        <taxon>asterids</taxon>
        <taxon>campanulids</taxon>
        <taxon>Asterales</taxon>
        <taxon>Asteraceae</taxon>
        <taxon>Asteroideae</taxon>
        <taxon>Anthemideae</taxon>
        <taxon>Anthemidinae</taxon>
        <taxon>Tanacetum</taxon>
    </lineage>
</organism>
<evidence type="ECO:0000313" key="1">
    <source>
        <dbReference type="EMBL" id="GJT18616.1"/>
    </source>
</evidence>
<name>A0ABQ5BXH2_9ASTR</name>
<comment type="caution">
    <text evidence="1">The sequence shown here is derived from an EMBL/GenBank/DDBJ whole genome shotgun (WGS) entry which is preliminary data.</text>
</comment>
<proteinExistence type="predicted"/>
<keyword evidence="2" id="KW-1185">Reference proteome</keyword>
<sequence length="208" mass="24152">MQRGKVENATAEMLRGLDQLMERKEGGGMYLLWVPLIGDVRTLMMDEAHASRYLVHSGADKTYYDLRDMYGGHVWRRILLPMLPRSSSGYDTNWVIVDRLTKIYFAALVDITEGMENTAKNMRTTYHPQMDGQSERTIQTLKDMLRAKYRSHVLWAEIREIRSIGSELVQETTNKVILIKEKLKAARDCQKSYVGNMRKHLELKLVIK</sequence>
<accession>A0ABQ5BXH2</accession>
<evidence type="ECO:0000313" key="2">
    <source>
        <dbReference type="Proteomes" id="UP001151760"/>
    </source>
</evidence>
<dbReference type="PANTHER" id="PTHR45835:SF103">
    <property type="entry name" value="RNA-DIRECTED DNA POLYMERASE"/>
    <property type="match status" value="1"/>
</dbReference>
<protein>
    <submittedName>
        <fullName evidence="1">Reverse transcriptase domain-containing protein</fullName>
    </submittedName>
</protein>
<gene>
    <name evidence="1" type="ORF">Tco_0877322</name>
</gene>
<dbReference type="InterPro" id="IPR012337">
    <property type="entry name" value="RNaseH-like_sf"/>
</dbReference>
<keyword evidence="1" id="KW-0808">Transferase</keyword>
<reference evidence="1" key="1">
    <citation type="journal article" date="2022" name="Int. J. Mol. Sci.">
        <title>Draft Genome of Tanacetum Coccineum: Genomic Comparison of Closely Related Tanacetum-Family Plants.</title>
        <authorList>
            <person name="Yamashiro T."/>
            <person name="Shiraishi A."/>
            <person name="Nakayama K."/>
            <person name="Satake H."/>
        </authorList>
    </citation>
    <scope>NUCLEOTIDE SEQUENCE</scope>
</reference>
<dbReference type="PANTHER" id="PTHR45835">
    <property type="entry name" value="YALI0A06105P"/>
    <property type="match status" value="1"/>
</dbReference>
<dbReference type="InterPro" id="IPR036397">
    <property type="entry name" value="RNaseH_sf"/>
</dbReference>